<name>A0ACC1S9B5_9APHY</name>
<proteinExistence type="predicted"/>
<comment type="caution">
    <text evidence="1">The sequence shown here is derived from an EMBL/GenBank/DDBJ whole genome shotgun (WGS) entry which is preliminary data.</text>
</comment>
<accession>A0ACC1S9B5</accession>
<reference evidence="1" key="1">
    <citation type="submission" date="2022-07" db="EMBL/GenBank/DDBJ databases">
        <title>Genome Sequence of Phlebia brevispora.</title>
        <authorList>
            <person name="Buettner E."/>
        </authorList>
    </citation>
    <scope>NUCLEOTIDE SEQUENCE</scope>
    <source>
        <strain evidence="1">MPL23</strain>
    </source>
</reference>
<keyword evidence="2" id="KW-1185">Reference proteome</keyword>
<dbReference type="Proteomes" id="UP001148662">
    <property type="component" value="Unassembled WGS sequence"/>
</dbReference>
<evidence type="ECO:0000313" key="2">
    <source>
        <dbReference type="Proteomes" id="UP001148662"/>
    </source>
</evidence>
<evidence type="ECO:0000313" key="1">
    <source>
        <dbReference type="EMBL" id="KAJ3534808.1"/>
    </source>
</evidence>
<organism evidence="1 2">
    <name type="scientific">Phlebia brevispora</name>
    <dbReference type="NCBI Taxonomy" id="194682"/>
    <lineage>
        <taxon>Eukaryota</taxon>
        <taxon>Fungi</taxon>
        <taxon>Dikarya</taxon>
        <taxon>Basidiomycota</taxon>
        <taxon>Agaricomycotina</taxon>
        <taxon>Agaricomycetes</taxon>
        <taxon>Polyporales</taxon>
        <taxon>Meruliaceae</taxon>
        <taxon>Phlebia</taxon>
    </lineage>
</organism>
<gene>
    <name evidence="1" type="ORF">NM688_g7078</name>
</gene>
<protein>
    <submittedName>
        <fullName evidence="1">Uncharacterized protein</fullName>
    </submittedName>
</protein>
<dbReference type="EMBL" id="JANHOG010001580">
    <property type="protein sequence ID" value="KAJ3534808.1"/>
    <property type="molecule type" value="Genomic_DNA"/>
</dbReference>
<sequence length="324" mass="36381">MLWQPQRCFSYLRAPPASSQEVKYLCRCMQHKLQSTTRSIEEHRDIMSAMLKTLYLFTKSDFKSILLPIMFFACAGAGSLHYVQVFRAFFWTWMYLLQFCVSNQSLCPEEDAQNKPFRPIPSGHITIEQARRVRWVLIPVCLAVSTCCGVLVPGITLTIHFILHNELRLDANWITRNVLNALGYCAFDSGASGIVDVDASSHSATATARHLSFMIILTTIHAQDFRDEAGDRNEGRETIPIVMPAAGRLSMPVTLLFWSLVLTVGWCRNIILGATLIGLGVLVGSRFYFVRNPAADRTSYLLYNLWLTLARIVPLITTAGLGKA</sequence>